<dbReference type="AlphaFoldDB" id="A0A0A9E4Y8"/>
<proteinExistence type="predicted"/>
<accession>A0A0A9E4Y8</accession>
<name>A0A0A9E4Y8_ARUDO</name>
<feature type="chain" id="PRO_5002064150" evidence="1">
    <location>
        <begin position="19"/>
        <end position="53"/>
    </location>
</feature>
<evidence type="ECO:0000313" key="2">
    <source>
        <dbReference type="EMBL" id="JAD92970.1"/>
    </source>
</evidence>
<feature type="signal peptide" evidence="1">
    <location>
        <begin position="1"/>
        <end position="18"/>
    </location>
</feature>
<reference evidence="2" key="2">
    <citation type="journal article" date="2015" name="Data Brief">
        <title>Shoot transcriptome of the giant reed, Arundo donax.</title>
        <authorList>
            <person name="Barrero R.A."/>
            <person name="Guerrero F.D."/>
            <person name="Moolhuijzen P."/>
            <person name="Goolsby J.A."/>
            <person name="Tidwell J."/>
            <person name="Bellgard S.E."/>
            <person name="Bellgard M.I."/>
        </authorList>
    </citation>
    <scope>NUCLEOTIDE SEQUENCE</scope>
    <source>
        <tissue evidence="2">Shoot tissue taken approximately 20 cm above the soil surface</tissue>
    </source>
</reference>
<organism evidence="2">
    <name type="scientific">Arundo donax</name>
    <name type="common">Giant reed</name>
    <name type="synonym">Donax arundinaceus</name>
    <dbReference type="NCBI Taxonomy" id="35708"/>
    <lineage>
        <taxon>Eukaryota</taxon>
        <taxon>Viridiplantae</taxon>
        <taxon>Streptophyta</taxon>
        <taxon>Embryophyta</taxon>
        <taxon>Tracheophyta</taxon>
        <taxon>Spermatophyta</taxon>
        <taxon>Magnoliopsida</taxon>
        <taxon>Liliopsida</taxon>
        <taxon>Poales</taxon>
        <taxon>Poaceae</taxon>
        <taxon>PACMAD clade</taxon>
        <taxon>Arundinoideae</taxon>
        <taxon>Arundineae</taxon>
        <taxon>Arundo</taxon>
    </lineage>
</organism>
<keyword evidence="1" id="KW-0732">Signal</keyword>
<sequence length="53" mass="5887">MAAGRVQILFMACQLACHQLNLSLTQSPQHTVRHHLLTFPCSVHSEMITGTVK</sequence>
<protein>
    <submittedName>
        <fullName evidence="2">Uncharacterized protein</fullName>
    </submittedName>
</protein>
<dbReference type="EMBL" id="GBRH01204925">
    <property type="protein sequence ID" value="JAD92970.1"/>
    <property type="molecule type" value="Transcribed_RNA"/>
</dbReference>
<evidence type="ECO:0000256" key="1">
    <source>
        <dbReference type="SAM" id="SignalP"/>
    </source>
</evidence>
<reference evidence="2" key="1">
    <citation type="submission" date="2014-09" db="EMBL/GenBank/DDBJ databases">
        <authorList>
            <person name="Magalhaes I.L.F."/>
            <person name="Oliveira U."/>
            <person name="Santos F.R."/>
            <person name="Vidigal T.H.D.A."/>
            <person name="Brescovit A.D."/>
            <person name="Santos A.J."/>
        </authorList>
    </citation>
    <scope>NUCLEOTIDE SEQUENCE</scope>
    <source>
        <tissue evidence="2">Shoot tissue taken approximately 20 cm above the soil surface</tissue>
    </source>
</reference>